<dbReference type="AlphaFoldDB" id="A0A1Q1FZK7"/>
<proteinExistence type="predicted"/>
<reference evidence="1 2" key="1">
    <citation type="submission" date="2018-11" db="EMBL/GenBank/DDBJ databases">
        <title>Genomic Encyclopedia of Type Strains, Phase IV (KMG-IV): sequencing the most valuable type-strain genomes for metagenomic binning, comparative biology and taxonomic classification.</title>
        <authorList>
            <person name="Goeker M."/>
        </authorList>
    </citation>
    <scope>NUCLEOTIDE SEQUENCE [LARGE SCALE GENOMIC DNA]</scope>
    <source>
        <strain evidence="1 2">DSM 29158</strain>
    </source>
</reference>
<accession>A0A3N5CGL4</accession>
<sequence>MADIGQINAFDELLSDDETFVIIVQAVINKKDNLIKDVLREYPSLKKDEMTSLLVHLKDFYLNEPLSDTIQAFTITVYTNQSYAGDNIYANLKRTRKNPKEWTHTAK</sequence>
<evidence type="ECO:0000313" key="1">
    <source>
        <dbReference type="EMBL" id="RPF56611.1"/>
    </source>
</evidence>
<comment type="caution">
    <text evidence="1">The sequence shown here is derived from an EMBL/GenBank/DDBJ whole genome shotgun (WGS) entry which is preliminary data.</text>
</comment>
<name>A0A1Q1FZK7_9BACL</name>
<keyword evidence="2" id="KW-1185">Reference proteome</keyword>
<organism evidence="1 2">
    <name type="scientific">Abyssicoccus albus</name>
    <dbReference type="NCBI Taxonomy" id="1817405"/>
    <lineage>
        <taxon>Bacteria</taxon>
        <taxon>Bacillati</taxon>
        <taxon>Bacillota</taxon>
        <taxon>Bacilli</taxon>
        <taxon>Bacillales</taxon>
        <taxon>Abyssicoccaceae</taxon>
    </lineage>
</organism>
<dbReference type="Proteomes" id="UP000277108">
    <property type="component" value="Unassembled WGS sequence"/>
</dbReference>
<dbReference type="EMBL" id="RKRK01000003">
    <property type="protein sequence ID" value="RPF56611.1"/>
    <property type="molecule type" value="Genomic_DNA"/>
</dbReference>
<dbReference type="STRING" id="1849491.BVH56_00470"/>
<accession>A0A1Q1FZK7</accession>
<dbReference type="OrthoDB" id="2418345at2"/>
<gene>
    <name evidence="1" type="ORF">EDD62_1262</name>
</gene>
<evidence type="ECO:0000313" key="2">
    <source>
        <dbReference type="Proteomes" id="UP000277108"/>
    </source>
</evidence>
<dbReference type="RefSeq" id="WP_077139608.1">
    <property type="nucleotide sequence ID" value="NZ_CBCSGK010000004.1"/>
</dbReference>
<protein>
    <submittedName>
        <fullName evidence="1">Uncharacterized protein</fullName>
    </submittedName>
</protein>